<dbReference type="Pfam" id="PF01151">
    <property type="entry name" value="ELO"/>
    <property type="match status" value="1"/>
</dbReference>
<feature type="transmembrane region" description="Helical" evidence="10">
    <location>
        <begin position="150"/>
        <end position="167"/>
    </location>
</feature>
<evidence type="ECO:0000256" key="3">
    <source>
        <dbReference type="ARBA" id="ARBA00022679"/>
    </source>
</evidence>
<dbReference type="GO" id="GO:0030148">
    <property type="term" value="P:sphingolipid biosynthetic process"/>
    <property type="evidence" value="ECO:0007669"/>
    <property type="project" value="TreeGrafter"/>
</dbReference>
<dbReference type="GO" id="GO:0005789">
    <property type="term" value="C:endoplasmic reticulum membrane"/>
    <property type="evidence" value="ECO:0007669"/>
    <property type="project" value="TreeGrafter"/>
</dbReference>
<dbReference type="GO" id="GO:0019367">
    <property type="term" value="P:fatty acid elongation, saturated fatty acid"/>
    <property type="evidence" value="ECO:0007669"/>
    <property type="project" value="TreeGrafter"/>
</dbReference>
<feature type="transmembrane region" description="Helical" evidence="10">
    <location>
        <begin position="112"/>
        <end position="138"/>
    </location>
</feature>
<comment type="subcellular location">
    <subcellularLocation>
        <location evidence="1">Membrane</location>
        <topology evidence="1">Multi-pass membrane protein</topology>
    </subcellularLocation>
</comment>
<dbReference type="EMBL" id="CH916373">
    <property type="protein sequence ID" value="EDV94683.1"/>
    <property type="molecule type" value="Genomic_DNA"/>
</dbReference>
<dbReference type="OrthoDB" id="434092at2759"/>
<dbReference type="HOGENOM" id="CLU_048483_0_2_1"/>
<dbReference type="STRING" id="7222.B4JSE3"/>
<accession>B4JSE3</accession>
<dbReference type="PANTHER" id="PTHR11157:SF116">
    <property type="entry name" value="ELONGATION OF VERY LONG CHAIN FATTY ACIDS PROTEIN-RELATED"/>
    <property type="match status" value="1"/>
</dbReference>
<dbReference type="Proteomes" id="UP000001070">
    <property type="component" value="Unassembled WGS sequence"/>
</dbReference>
<evidence type="ECO:0000256" key="7">
    <source>
        <dbReference type="ARBA" id="ARBA00023098"/>
    </source>
</evidence>
<gene>
    <name evidence="11" type="primary">Dgri\GH22345</name>
    <name evidence="11" type="ORF">Dgri_GH22345</name>
</gene>
<protein>
    <recommendedName>
        <fullName evidence="10">Elongation of very long chain fatty acids protein</fullName>
        <ecNumber evidence="10">2.3.1.199</ecNumber>
    </recommendedName>
    <alternativeName>
        <fullName evidence="10">Very-long-chain 3-oxoacyl-CoA synthase</fullName>
    </alternativeName>
</protein>
<evidence type="ECO:0000256" key="2">
    <source>
        <dbReference type="ARBA" id="ARBA00022516"/>
    </source>
</evidence>
<feature type="transmembrane region" description="Helical" evidence="10">
    <location>
        <begin position="34"/>
        <end position="52"/>
    </location>
</feature>
<evidence type="ECO:0000256" key="10">
    <source>
        <dbReference type="RuleBase" id="RU361115"/>
    </source>
</evidence>
<evidence type="ECO:0000256" key="1">
    <source>
        <dbReference type="ARBA" id="ARBA00004141"/>
    </source>
</evidence>
<comment type="catalytic activity">
    <reaction evidence="10">
        <text>a very-long-chain acyl-CoA + malonyl-CoA + H(+) = a very-long-chain 3-oxoacyl-CoA + CO2 + CoA</text>
        <dbReference type="Rhea" id="RHEA:32727"/>
        <dbReference type="ChEBI" id="CHEBI:15378"/>
        <dbReference type="ChEBI" id="CHEBI:16526"/>
        <dbReference type="ChEBI" id="CHEBI:57287"/>
        <dbReference type="ChEBI" id="CHEBI:57384"/>
        <dbReference type="ChEBI" id="CHEBI:90725"/>
        <dbReference type="ChEBI" id="CHEBI:90736"/>
        <dbReference type="EC" id="2.3.1.199"/>
    </reaction>
</comment>
<dbReference type="InterPro" id="IPR002076">
    <property type="entry name" value="ELO_fam"/>
</dbReference>
<dbReference type="AlphaFoldDB" id="B4JSE3"/>
<feature type="transmembrane region" description="Helical" evidence="10">
    <location>
        <begin position="73"/>
        <end position="92"/>
    </location>
</feature>
<dbReference type="EC" id="2.3.1.199" evidence="10"/>
<evidence type="ECO:0000256" key="5">
    <source>
        <dbReference type="ARBA" id="ARBA00022832"/>
    </source>
</evidence>
<sequence length="283" mass="33413">MAPNIIAYIFYMVRDLIAHYRDPRIINIPFIGNLKYMVSVIVIYLLFVLYFGPKWMEKRRPFELKYVMQLYNAIQVVANTIIFLYAVLFTVLSPDFSMLCQPVDYQNTSPHMMHIIYASCGYYLLKYLDLLDTVFIVLRKKNSQVSFLHVYHHAGMVFGVCVYMNFLCASHCTMLGLINLLVHSVMYAYYFATSLGAVKQVLWWKRHITQVQLLQFSYLSLHFLLVIVRNPCQFPIFMAFVGFTQNIFMFAMFFDFYYKTYMRKPRQQVQQVDAADEAAQKLT</sequence>
<evidence type="ECO:0000256" key="8">
    <source>
        <dbReference type="ARBA" id="ARBA00023136"/>
    </source>
</evidence>
<dbReference type="InterPro" id="IPR030457">
    <property type="entry name" value="ELO_CS"/>
</dbReference>
<comment type="similarity">
    <text evidence="10">Belongs to the ELO family.</text>
</comment>
<name>B4JSE3_DROGR</name>
<keyword evidence="6 10" id="KW-1133">Transmembrane helix</keyword>
<keyword evidence="2 10" id="KW-0444">Lipid biosynthesis</keyword>
<evidence type="ECO:0000313" key="11">
    <source>
        <dbReference type="EMBL" id="EDV94683.1"/>
    </source>
</evidence>
<evidence type="ECO:0000313" key="12">
    <source>
        <dbReference type="Proteomes" id="UP000001070"/>
    </source>
</evidence>
<feature type="transmembrane region" description="Helical" evidence="10">
    <location>
        <begin position="236"/>
        <end position="258"/>
    </location>
</feature>
<keyword evidence="7 10" id="KW-0443">Lipid metabolism</keyword>
<dbReference type="PANTHER" id="PTHR11157">
    <property type="entry name" value="FATTY ACID ACYL TRANSFERASE-RELATED"/>
    <property type="match status" value="1"/>
</dbReference>
<dbReference type="GO" id="GO:0042761">
    <property type="term" value="P:very long-chain fatty acid biosynthetic process"/>
    <property type="evidence" value="ECO:0007669"/>
    <property type="project" value="TreeGrafter"/>
</dbReference>
<keyword evidence="9 10" id="KW-0275">Fatty acid biosynthesis</keyword>
<dbReference type="eggNOG" id="KOG3071">
    <property type="taxonomic scope" value="Eukaryota"/>
</dbReference>
<feature type="transmembrane region" description="Helical" evidence="10">
    <location>
        <begin position="173"/>
        <end position="192"/>
    </location>
</feature>
<proteinExistence type="inferred from homology"/>
<evidence type="ECO:0000256" key="9">
    <source>
        <dbReference type="ARBA" id="ARBA00023160"/>
    </source>
</evidence>
<organism evidence="12">
    <name type="scientific">Drosophila grimshawi</name>
    <name type="common">Hawaiian fruit fly</name>
    <name type="synonym">Idiomyia grimshawi</name>
    <dbReference type="NCBI Taxonomy" id="7222"/>
    <lineage>
        <taxon>Eukaryota</taxon>
        <taxon>Metazoa</taxon>
        <taxon>Ecdysozoa</taxon>
        <taxon>Arthropoda</taxon>
        <taxon>Hexapoda</taxon>
        <taxon>Insecta</taxon>
        <taxon>Pterygota</taxon>
        <taxon>Neoptera</taxon>
        <taxon>Endopterygota</taxon>
        <taxon>Diptera</taxon>
        <taxon>Brachycera</taxon>
        <taxon>Muscomorpha</taxon>
        <taxon>Ephydroidea</taxon>
        <taxon>Drosophilidae</taxon>
        <taxon>Drosophila</taxon>
        <taxon>Hawaiian Drosophila</taxon>
    </lineage>
</organism>
<dbReference type="KEGG" id="dgr:6567915"/>
<dbReference type="OMA" id="NIFMFSM"/>
<evidence type="ECO:0000256" key="6">
    <source>
        <dbReference type="ARBA" id="ARBA00022989"/>
    </source>
</evidence>
<dbReference type="PROSITE" id="PS01188">
    <property type="entry name" value="ELO"/>
    <property type="match status" value="1"/>
</dbReference>
<keyword evidence="8 10" id="KW-0472">Membrane</keyword>
<dbReference type="InParanoid" id="B4JSE3"/>
<dbReference type="FunCoup" id="B4JSE3">
    <property type="interactions" value="12"/>
</dbReference>
<keyword evidence="5 10" id="KW-0276">Fatty acid metabolism</keyword>
<dbReference type="GO" id="GO:0009922">
    <property type="term" value="F:fatty acid elongase activity"/>
    <property type="evidence" value="ECO:0007669"/>
    <property type="project" value="UniProtKB-EC"/>
</dbReference>
<reference evidence="11 12" key="1">
    <citation type="journal article" date="2007" name="Nature">
        <title>Evolution of genes and genomes on the Drosophila phylogeny.</title>
        <authorList>
            <consortium name="Drosophila 12 Genomes Consortium"/>
            <person name="Clark A.G."/>
            <person name="Eisen M.B."/>
            <person name="Smith D.R."/>
            <person name="Bergman C.M."/>
            <person name="Oliver B."/>
            <person name="Markow T.A."/>
            <person name="Kaufman T.C."/>
            <person name="Kellis M."/>
            <person name="Gelbart W."/>
            <person name="Iyer V.N."/>
            <person name="Pollard D.A."/>
            <person name="Sackton T.B."/>
            <person name="Larracuente A.M."/>
            <person name="Singh N.D."/>
            <person name="Abad J.P."/>
            <person name="Abt D.N."/>
            <person name="Adryan B."/>
            <person name="Aguade M."/>
            <person name="Akashi H."/>
            <person name="Anderson W.W."/>
            <person name="Aquadro C.F."/>
            <person name="Ardell D.H."/>
            <person name="Arguello R."/>
            <person name="Artieri C.G."/>
            <person name="Barbash D.A."/>
            <person name="Barker D."/>
            <person name="Barsanti P."/>
            <person name="Batterham P."/>
            <person name="Batzoglou S."/>
            <person name="Begun D."/>
            <person name="Bhutkar A."/>
            <person name="Blanco E."/>
            <person name="Bosak S.A."/>
            <person name="Bradley R.K."/>
            <person name="Brand A.D."/>
            <person name="Brent M.R."/>
            <person name="Brooks A.N."/>
            <person name="Brown R.H."/>
            <person name="Butlin R.K."/>
            <person name="Caggese C."/>
            <person name="Calvi B.R."/>
            <person name="Bernardo de Carvalho A."/>
            <person name="Caspi A."/>
            <person name="Castrezana S."/>
            <person name="Celniker S.E."/>
            <person name="Chang J.L."/>
            <person name="Chapple C."/>
            <person name="Chatterji S."/>
            <person name="Chinwalla A."/>
            <person name="Civetta A."/>
            <person name="Clifton S.W."/>
            <person name="Comeron J.M."/>
            <person name="Costello J.C."/>
            <person name="Coyne J.A."/>
            <person name="Daub J."/>
            <person name="David R.G."/>
            <person name="Delcher A.L."/>
            <person name="Delehaunty K."/>
            <person name="Do C.B."/>
            <person name="Ebling H."/>
            <person name="Edwards K."/>
            <person name="Eickbush T."/>
            <person name="Evans J.D."/>
            <person name="Filipski A."/>
            <person name="Findeiss S."/>
            <person name="Freyhult E."/>
            <person name="Fulton L."/>
            <person name="Fulton R."/>
            <person name="Garcia A.C."/>
            <person name="Gardiner A."/>
            <person name="Garfield D.A."/>
            <person name="Garvin B.E."/>
            <person name="Gibson G."/>
            <person name="Gilbert D."/>
            <person name="Gnerre S."/>
            <person name="Godfrey J."/>
            <person name="Good R."/>
            <person name="Gotea V."/>
            <person name="Gravely B."/>
            <person name="Greenberg A.J."/>
            <person name="Griffiths-Jones S."/>
            <person name="Gross S."/>
            <person name="Guigo R."/>
            <person name="Gustafson E.A."/>
            <person name="Haerty W."/>
            <person name="Hahn M.W."/>
            <person name="Halligan D.L."/>
            <person name="Halpern A.L."/>
            <person name="Halter G.M."/>
            <person name="Han M.V."/>
            <person name="Heger A."/>
            <person name="Hillier L."/>
            <person name="Hinrichs A.S."/>
            <person name="Holmes I."/>
            <person name="Hoskins R.A."/>
            <person name="Hubisz M.J."/>
            <person name="Hultmark D."/>
            <person name="Huntley M.A."/>
            <person name="Jaffe D.B."/>
            <person name="Jagadeeshan S."/>
            <person name="Jeck W.R."/>
            <person name="Johnson J."/>
            <person name="Jones C.D."/>
            <person name="Jordan W.C."/>
            <person name="Karpen G.H."/>
            <person name="Kataoka E."/>
            <person name="Keightley P.D."/>
            <person name="Kheradpour P."/>
            <person name="Kirkness E.F."/>
            <person name="Koerich L.B."/>
            <person name="Kristiansen K."/>
            <person name="Kudrna D."/>
            <person name="Kulathinal R.J."/>
            <person name="Kumar S."/>
            <person name="Kwok R."/>
            <person name="Lander E."/>
            <person name="Langley C.H."/>
            <person name="Lapoint R."/>
            <person name="Lazzaro B.P."/>
            <person name="Lee S.J."/>
            <person name="Levesque L."/>
            <person name="Li R."/>
            <person name="Lin C.F."/>
            <person name="Lin M.F."/>
            <person name="Lindblad-Toh K."/>
            <person name="Llopart A."/>
            <person name="Long M."/>
            <person name="Low L."/>
            <person name="Lozovsky E."/>
            <person name="Lu J."/>
            <person name="Luo M."/>
            <person name="Machado C.A."/>
            <person name="Makalowski W."/>
            <person name="Marzo M."/>
            <person name="Matsuda M."/>
            <person name="Matzkin L."/>
            <person name="McAllister B."/>
            <person name="McBride C.S."/>
            <person name="McKernan B."/>
            <person name="McKernan K."/>
            <person name="Mendez-Lago M."/>
            <person name="Minx P."/>
            <person name="Mollenhauer M.U."/>
            <person name="Montooth K."/>
            <person name="Mount S.M."/>
            <person name="Mu X."/>
            <person name="Myers E."/>
            <person name="Negre B."/>
            <person name="Newfeld S."/>
            <person name="Nielsen R."/>
            <person name="Noor M.A."/>
            <person name="O'Grady P."/>
            <person name="Pachter L."/>
            <person name="Papaceit M."/>
            <person name="Parisi M.J."/>
            <person name="Parisi M."/>
            <person name="Parts L."/>
            <person name="Pedersen J.S."/>
            <person name="Pesole G."/>
            <person name="Phillippy A.M."/>
            <person name="Ponting C.P."/>
            <person name="Pop M."/>
            <person name="Porcelli D."/>
            <person name="Powell J.R."/>
            <person name="Prohaska S."/>
            <person name="Pruitt K."/>
            <person name="Puig M."/>
            <person name="Quesneville H."/>
            <person name="Ram K.R."/>
            <person name="Rand D."/>
            <person name="Rasmussen M.D."/>
            <person name="Reed L.K."/>
            <person name="Reenan R."/>
            <person name="Reily A."/>
            <person name="Remington K.A."/>
            <person name="Rieger T.T."/>
            <person name="Ritchie M.G."/>
            <person name="Robin C."/>
            <person name="Rogers Y.H."/>
            <person name="Rohde C."/>
            <person name="Rozas J."/>
            <person name="Rubenfield M.J."/>
            <person name="Ruiz A."/>
            <person name="Russo S."/>
            <person name="Salzberg S.L."/>
            <person name="Sanchez-Gracia A."/>
            <person name="Saranga D.J."/>
            <person name="Sato H."/>
            <person name="Schaeffer S.W."/>
            <person name="Schatz M.C."/>
            <person name="Schlenke T."/>
            <person name="Schwartz R."/>
            <person name="Segarra C."/>
            <person name="Singh R.S."/>
            <person name="Sirot L."/>
            <person name="Sirota M."/>
            <person name="Sisneros N.B."/>
            <person name="Smith C.D."/>
            <person name="Smith T.F."/>
            <person name="Spieth J."/>
            <person name="Stage D.E."/>
            <person name="Stark A."/>
            <person name="Stephan W."/>
            <person name="Strausberg R.L."/>
            <person name="Strempel S."/>
            <person name="Sturgill D."/>
            <person name="Sutton G."/>
            <person name="Sutton G.G."/>
            <person name="Tao W."/>
            <person name="Teichmann S."/>
            <person name="Tobari Y.N."/>
            <person name="Tomimura Y."/>
            <person name="Tsolas J.M."/>
            <person name="Valente V.L."/>
            <person name="Venter E."/>
            <person name="Venter J.C."/>
            <person name="Vicario S."/>
            <person name="Vieira F.G."/>
            <person name="Vilella A.J."/>
            <person name="Villasante A."/>
            <person name="Walenz B."/>
            <person name="Wang J."/>
            <person name="Wasserman M."/>
            <person name="Watts T."/>
            <person name="Wilson D."/>
            <person name="Wilson R.K."/>
            <person name="Wing R.A."/>
            <person name="Wolfner M.F."/>
            <person name="Wong A."/>
            <person name="Wong G.K."/>
            <person name="Wu C.I."/>
            <person name="Wu G."/>
            <person name="Yamamoto D."/>
            <person name="Yang H.P."/>
            <person name="Yang S.P."/>
            <person name="Yorke J.A."/>
            <person name="Yoshida K."/>
            <person name="Zdobnov E."/>
            <person name="Zhang P."/>
            <person name="Zhang Y."/>
            <person name="Zimin A.V."/>
            <person name="Baldwin J."/>
            <person name="Abdouelleil A."/>
            <person name="Abdulkadir J."/>
            <person name="Abebe A."/>
            <person name="Abera B."/>
            <person name="Abreu J."/>
            <person name="Acer S.C."/>
            <person name="Aftuck L."/>
            <person name="Alexander A."/>
            <person name="An P."/>
            <person name="Anderson E."/>
            <person name="Anderson S."/>
            <person name="Arachi H."/>
            <person name="Azer M."/>
            <person name="Bachantsang P."/>
            <person name="Barry A."/>
            <person name="Bayul T."/>
            <person name="Berlin A."/>
            <person name="Bessette D."/>
            <person name="Bloom T."/>
            <person name="Blye J."/>
            <person name="Boguslavskiy L."/>
            <person name="Bonnet C."/>
            <person name="Boukhgalter B."/>
            <person name="Bourzgui I."/>
            <person name="Brown A."/>
            <person name="Cahill P."/>
            <person name="Channer S."/>
            <person name="Cheshatsang Y."/>
            <person name="Chuda L."/>
            <person name="Citroen M."/>
            <person name="Collymore A."/>
            <person name="Cooke P."/>
            <person name="Costello M."/>
            <person name="D'Aco K."/>
            <person name="Daza R."/>
            <person name="De Haan G."/>
            <person name="DeGray S."/>
            <person name="DeMaso C."/>
            <person name="Dhargay N."/>
            <person name="Dooley K."/>
            <person name="Dooley E."/>
            <person name="Doricent M."/>
            <person name="Dorje P."/>
            <person name="Dorjee K."/>
            <person name="Dupes A."/>
            <person name="Elong R."/>
            <person name="Falk J."/>
            <person name="Farina A."/>
            <person name="Faro S."/>
            <person name="Ferguson D."/>
            <person name="Fisher S."/>
            <person name="Foley C.D."/>
            <person name="Franke A."/>
            <person name="Friedrich D."/>
            <person name="Gadbois L."/>
            <person name="Gearin G."/>
            <person name="Gearin C.R."/>
            <person name="Giannoukos G."/>
            <person name="Goode T."/>
            <person name="Graham J."/>
            <person name="Grandbois E."/>
            <person name="Grewal S."/>
            <person name="Gyaltsen K."/>
            <person name="Hafez N."/>
            <person name="Hagos B."/>
            <person name="Hall J."/>
            <person name="Henson C."/>
            <person name="Hollinger A."/>
            <person name="Honan T."/>
            <person name="Huard M.D."/>
            <person name="Hughes L."/>
            <person name="Hurhula B."/>
            <person name="Husby M.E."/>
            <person name="Kamat A."/>
            <person name="Kanga B."/>
            <person name="Kashin S."/>
            <person name="Khazanovich D."/>
            <person name="Kisner P."/>
            <person name="Lance K."/>
            <person name="Lara M."/>
            <person name="Lee W."/>
            <person name="Lennon N."/>
            <person name="Letendre F."/>
            <person name="LeVine R."/>
            <person name="Lipovsky A."/>
            <person name="Liu X."/>
            <person name="Liu J."/>
            <person name="Liu S."/>
            <person name="Lokyitsang T."/>
            <person name="Lokyitsang Y."/>
            <person name="Lubonja R."/>
            <person name="Lui A."/>
            <person name="MacDonald P."/>
            <person name="Magnisalis V."/>
            <person name="Maru K."/>
            <person name="Matthews C."/>
            <person name="McCusker W."/>
            <person name="McDonough S."/>
            <person name="Mehta T."/>
            <person name="Meldrim J."/>
            <person name="Meneus L."/>
            <person name="Mihai O."/>
            <person name="Mihalev A."/>
            <person name="Mihova T."/>
            <person name="Mittelman R."/>
            <person name="Mlenga V."/>
            <person name="Montmayeur A."/>
            <person name="Mulrain L."/>
            <person name="Navidi A."/>
            <person name="Naylor J."/>
            <person name="Negash T."/>
            <person name="Nguyen T."/>
            <person name="Nguyen N."/>
            <person name="Nicol R."/>
            <person name="Norbu C."/>
            <person name="Norbu N."/>
            <person name="Novod N."/>
            <person name="O'Neill B."/>
            <person name="Osman S."/>
            <person name="Markiewicz E."/>
            <person name="Oyono O.L."/>
            <person name="Patti C."/>
            <person name="Phunkhang P."/>
            <person name="Pierre F."/>
            <person name="Priest M."/>
            <person name="Raghuraman S."/>
            <person name="Rege F."/>
            <person name="Reyes R."/>
            <person name="Rise C."/>
            <person name="Rogov P."/>
            <person name="Ross K."/>
            <person name="Ryan E."/>
            <person name="Settipalli S."/>
            <person name="Shea T."/>
            <person name="Sherpa N."/>
            <person name="Shi L."/>
            <person name="Shih D."/>
            <person name="Sparrow T."/>
            <person name="Spaulding J."/>
            <person name="Stalker J."/>
            <person name="Stange-Thomann N."/>
            <person name="Stavropoulos S."/>
            <person name="Stone C."/>
            <person name="Strader C."/>
            <person name="Tesfaye S."/>
            <person name="Thomson T."/>
            <person name="Thoulutsang Y."/>
            <person name="Thoulutsang D."/>
            <person name="Topham K."/>
            <person name="Topping I."/>
            <person name="Tsamla T."/>
            <person name="Vassiliev H."/>
            <person name="Vo A."/>
            <person name="Wangchuk T."/>
            <person name="Wangdi T."/>
            <person name="Weiand M."/>
            <person name="Wilkinson J."/>
            <person name="Wilson A."/>
            <person name="Yadav S."/>
            <person name="Young G."/>
            <person name="Yu Q."/>
            <person name="Zembek L."/>
            <person name="Zhong D."/>
            <person name="Zimmer A."/>
            <person name="Zwirko Z."/>
            <person name="Jaffe D.B."/>
            <person name="Alvarez P."/>
            <person name="Brockman W."/>
            <person name="Butler J."/>
            <person name="Chin C."/>
            <person name="Gnerre S."/>
            <person name="Grabherr M."/>
            <person name="Kleber M."/>
            <person name="Mauceli E."/>
            <person name="MacCallum I."/>
        </authorList>
    </citation>
    <scope>NUCLEOTIDE SEQUENCE [LARGE SCALE GENOMIC DNA]</scope>
    <source>
        <strain evidence="12">Tucson 15287-2541.00</strain>
    </source>
</reference>
<dbReference type="PhylomeDB" id="B4JSE3"/>
<keyword evidence="4 10" id="KW-0812">Transmembrane</keyword>
<dbReference type="GO" id="GO:0034625">
    <property type="term" value="P:fatty acid elongation, monounsaturated fatty acid"/>
    <property type="evidence" value="ECO:0007669"/>
    <property type="project" value="TreeGrafter"/>
</dbReference>
<evidence type="ECO:0000256" key="4">
    <source>
        <dbReference type="ARBA" id="ARBA00022692"/>
    </source>
</evidence>
<keyword evidence="12" id="KW-1185">Reference proteome</keyword>
<dbReference type="GO" id="GO:0034626">
    <property type="term" value="P:fatty acid elongation, polyunsaturated fatty acid"/>
    <property type="evidence" value="ECO:0007669"/>
    <property type="project" value="TreeGrafter"/>
</dbReference>
<keyword evidence="3 10" id="KW-0808">Transferase</keyword>